<reference evidence="3" key="1">
    <citation type="submission" date="2016-11" db="UniProtKB">
        <authorList>
            <consortium name="WormBaseParasite"/>
        </authorList>
    </citation>
    <scope>IDENTIFICATION</scope>
</reference>
<organism evidence="2 3">
    <name type="scientific">Steinernema glaseri</name>
    <dbReference type="NCBI Taxonomy" id="37863"/>
    <lineage>
        <taxon>Eukaryota</taxon>
        <taxon>Metazoa</taxon>
        <taxon>Ecdysozoa</taxon>
        <taxon>Nematoda</taxon>
        <taxon>Chromadorea</taxon>
        <taxon>Rhabditida</taxon>
        <taxon>Tylenchina</taxon>
        <taxon>Panagrolaimomorpha</taxon>
        <taxon>Strongyloidoidea</taxon>
        <taxon>Steinernematidae</taxon>
        <taxon>Steinernema</taxon>
    </lineage>
</organism>
<feature type="compositionally biased region" description="Polar residues" evidence="1">
    <location>
        <begin position="97"/>
        <end position="107"/>
    </location>
</feature>
<accession>A0A1I7Y2B8</accession>
<feature type="compositionally biased region" description="Polar residues" evidence="1">
    <location>
        <begin position="153"/>
        <end position="167"/>
    </location>
</feature>
<dbReference type="Proteomes" id="UP000095287">
    <property type="component" value="Unplaced"/>
</dbReference>
<keyword evidence="2" id="KW-1185">Reference proteome</keyword>
<feature type="region of interest" description="Disordered" evidence="1">
    <location>
        <begin position="90"/>
        <end position="109"/>
    </location>
</feature>
<proteinExistence type="predicted"/>
<name>A0A1I7Y2B8_9BILA</name>
<protein>
    <submittedName>
        <fullName evidence="3">Nuclear receptor domain-containing protein</fullName>
    </submittedName>
</protein>
<dbReference type="WBParaSite" id="L893_g11884.t1">
    <property type="protein sequence ID" value="L893_g11884.t1"/>
    <property type="gene ID" value="L893_g11884"/>
</dbReference>
<feature type="region of interest" description="Disordered" evidence="1">
    <location>
        <begin position="151"/>
        <end position="174"/>
    </location>
</feature>
<evidence type="ECO:0000313" key="3">
    <source>
        <dbReference type="WBParaSite" id="L893_g11884.t1"/>
    </source>
</evidence>
<sequence>MVTILPLRLKGKAKAAFDMLPTLSKSVWATATSELGQIFGFVKRVHTATEAAFPSTLSFTDKQREDLKIPALAKGADRLRVPATEGGGAFRGVCEEGSQQHGSSLPNVPQLHGPTTGMLKACHSSLASLSYSIKQDYNTFNTSPYQSPFFKETMNSTMPNSTSQKQGTFRKDRYGPRQEPVVSTLMARVACASVVLIMLTIGYPVKSMAEESMVSVDAVNLHLSTASNILTIAFPEAKVFTMAVQSMLFVTGILKVTAGKPIYLLRTVIELPDGTSQGHYDAVSSISALREASYCKGCMKIYTINGDHNCGKQCFRCEVDLELPKTLMLCF</sequence>
<evidence type="ECO:0000256" key="1">
    <source>
        <dbReference type="SAM" id="MobiDB-lite"/>
    </source>
</evidence>
<dbReference type="AlphaFoldDB" id="A0A1I7Y2B8"/>
<evidence type="ECO:0000313" key="2">
    <source>
        <dbReference type="Proteomes" id="UP000095287"/>
    </source>
</evidence>